<accession>A0ABY8MK03</accession>
<feature type="region of interest" description="Disordered" evidence="1">
    <location>
        <begin position="1"/>
        <end position="33"/>
    </location>
</feature>
<protein>
    <submittedName>
        <fullName evidence="3">Uncharacterized protein</fullName>
    </submittedName>
</protein>
<feature type="transmembrane region" description="Helical" evidence="2">
    <location>
        <begin position="72"/>
        <end position="89"/>
    </location>
</feature>
<evidence type="ECO:0000313" key="3">
    <source>
        <dbReference type="EMBL" id="WGK70312.1"/>
    </source>
</evidence>
<evidence type="ECO:0000313" key="4">
    <source>
        <dbReference type="Proteomes" id="UP001228690"/>
    </source>
</evidence>
<feature type="transmembrane region" description="Helical" evidence="2">
    <location>
        <begin position="109"/>
        <end position="133"/>
    </location>
</feature>
<evidence type="ECO:0000256" key="2">
    <source>
        <dbReference type="SAM" id="Phobius"/>
    </source>
</evidence>
<keyword evidence="2" id="KW-0812">Transmembrane</keyword>
<dbReference type="EMBL" id="CP123443">
    <property type="protein sequence ID" value="WGK70312.1"/>
    <property type="molecule type" value="Genomic_DNA"/>
</dbReference>
<reference evidence="3 4" key="1">
    <citation type="submission" date="2023-04" db="EMBL/GenBank/DDBJ databases">
        <title>Spirochaete genome identified in red abalone sample constitutes a novel genus.</title>
        <authorList>
            <person name="Sharma S.P."/>
            <person name="Purcell C.M."/>
            <person name="Hyde J.R."/>
            <person name="Severin A.J."/>
        </authorList>
    </citation>
    <scope>NUCLEOTIDE SEQUENCE [LARGE SCALE GENOMIC DNA]</scope>
    <source>
        <strain evidence="3 4">SP-2023</strain>
    </source>
</reference>
<keyword evidence="2" id="KW-1133">Transmembrane helix</keyword>
<evidence type="ECO:0000256" key="1">
    <source>
        <dbReference type="SAM" id="MobiDB-lite"/>
    </source>
</evidence>
<name>A0ABY8MK03_9SPIO</name>
<sequence>MNQEEKVPSDTQKQVSGAQTKDISPVEPGEIPAAPAGLQNCKAHFQRYTSEAESKYLQQSAKRDAWSSLSQWFFPALLLAALSLGYWLLRHRSETLLQGIYNPGEFRTVVEFTFKFFVVLLHIALAAYLLKLLRMLRYFSKKSSGGDAAHVADKTQGLANGPTNLASQASRKEEGRHPIFRIEGDPEEMLRLVLTSRSGLRRYRCHYYLGEIPLTPLPQQRGGLPLHVQKKSRKDLSQTDLEELAKIFPDQDWLLLSLECRRLSSNFRADVVRVQYYDFCFFYLCAIDPIPAKHYRKNADGGTARAASDGPELAGAMRLIEQWSIPSLHDEDYLIVP</sequence>
<dbReference type="RefSeq" id="WP_326928523.1">
    <property type="nucleotide sequence ID" value="NZ_CP123443.1"/>
</dbReference>
<feature type="compositionally biased region" description="Polar residues" evidence="1">
    <location>
        <begin position="9"/>
        <end position="22"/>
    </location>
</feature>
<proteinExistence type="predicted"/>
<keyword evidence="2" id="KW-0472">Membrane</keyword>
<keyword evidence="4" id="KW-1185">Reference proteome</keyword>
<dbReference type="Proteomes" id="UP001228690">
    <property type="component" value="Chromosome"/>
</dbReference>
<gene>
    <name evidence="3" type="ORF">P0082_05480</name>
</gene>
<organism evidence="3 4">
    <name type="scientific">Candidatus Haliotispira prima</name>
    <dbReference type="NCBI Taxonomy" id="3034016"/>
    <lineage>
        <taxon>Bacteria</taxon>
        <taxon>Pseudomonadati</taxon>
        <taxon>Spirochaetota</taxon>
        <taxon>Spirochaetia</taxon>
        <taxon>Spirochaetales</taxon>
        <taxon>Spirochaetaceae</taxon>
        <taxon>Candidatus Haliotispira</taxon>
    </lineage>
</organism>